<evidence type="ECO:0000256" key="3">
    <source>
        <dbReference type="SAM" id="MobiDB-lite"/>
    </source>
</evidence>
<dbReference type="Gene3D" id="1.10.357.10">
    <property type="entry name" value="Tetracycline Repressor, domain 2"/>
    <property type="match status" value="1"/>
</dbReference>
<evidence type="ECO:0000256" key="1">
    <source>
        <dbReference type="ARBA" id="ARBA00023125"/>
    </source>
</evidence>
<evidence type="ECO:0000259" key="4">
    <source>
        <dbReference type="PROSITE" id="PS50977"/>
    </source>
</evidence>
<dbReference type="AlphaFoldDB" id="A0A1H1QI77"/>
<sequence length="217" mass="23483">MRELTPAGRRILDAASALFYDQGIHAVGVDAVARAAGVTKKTLYDCFGSKDVLVACYLRARDERWREWLTSYVDHHAAARTSTGRRASTDKDRDGDRGGDGAADRKVGVERVLATFDALEQWSRRENTRGCAFVNALAELPENADHPGRGVILEQKRWLLGYLTDLVRAAGIRRPGTVAAGLLVLHEGASVSYGTGVPTRAVAQARRLAALALADNA</sequence>
<evidence type="ECO:0000313" key="6">
    <source>
        <dbReference type="Proteomes" id="UP000198983"/>
    </source>
</evidence>
<dbReference type="InterPro" id="IPR009057">
    <property type="entry name" value="Homeodomain-like_sf"/>
</dbReference>
<dbReference type="RefSeq" id="WP_092652624.1">
    <property type="nucleotide sequence ID" value="NZ_LT629732.1"/>
</dbReference>
<dbReference type="PROSITE" id="PS50977">
    <property type="entry name" value="HTH_TETR_2"/>
    <property type="match status" value="1"/>
</dbReference>
<dbReference type="OrthoDB" id="4214267at2"/>
<dbReference type="EMBL" id="LT629732">
    <property type="protein sequence ID" value="SDS22609.1"/>
    <property type="molecule type" value="Genomic_DNA"/>
</dbReference>
<dbReference type="InterPro" id="IPR050109">
    <property type="entry name" value="HTH-type_TetR-like_transc_reg"/>
</dbReference>
<evidence type="ECO:0000256" key="2">
    <source>
        <dbReference type="PROSITE-ProRule" id="PRU00335"/>
    </source>
</evidence>
<dbReference type="GO" id="GO:0000976">
    <property type="term" value="F:transcription cis-regulatory region binding"/>
    <property type="evidence" value="ECO:0007669"/>
    <property type="project" value="TreeGrafter"/>
</dbReference>
<feature type="region of interest" description="Disordered" evidence="3">
    <location>
        <begin position="80"/>
        <end position="103"/>
    </location>
</feature>
<protein>
    <submittedName>
        <fullName evidence="5">Regulatory protein, tetR family</fullName>
    </submittedName>
</protein>
<keyword evidence="6" id="KW-1185">Reference proteome</keyword>
<proteinExistence type="predicted"/>
<dbReference type="GO" id="GO:0003700">
    <property type="term" value="F:DNA-binding transcription factor activity"/>
    <property type="evidence" value="ECO:0007669"/>
    <property type="project" value="TreeGrafter"/>
</dbReference>
<dbReference type="InterPro" id="IPR036271">
    <property type="entry name" value="Tet_transcr_reg_TetR-rel_C_sf"/>
</dbReference>
<feature type="DNA-binding region" description="H-T-H motif" evidence="2">
    <location>
        <begin position="28"/>
        <end position="47"/>
    </location>
</feature>
<accession>A0A1H1QI77</accession>
<dbReference type="PANTHER" id="PTHR30055">
    <property type="entry name" value="HTH-TYPE TRANSCRIPTIONAL REGULATOR RUTR"/>
    <property type="match status" value="1"/>
</dbReference>
<feature type="compositionally biased region" description="Basic and acidic residues" evidence="3">
    <location>
        <begin position="87"/>
        <end position="103"/>
    </location>
</feature>
<dbReference type="SUPFAM" id="SSF48498">
    <property type="entry name" value="Tetracyclin repressor-like, C-terminal domain"/>
    <property type="match status" value="1"/>
</dbReference>
<organism evidence="5 6">
    <name type="scientific">Actinopolymorpha singaporensis</name>
    <dbReference type="NCBI Taxonomy" id="117157"/>
    <lineage>
        <taxon>Bacteria</taxon>
        <taxon>Bacillati</taxon>
        <taxon>Actinomycetota</taxon>
        <taxon>Actinomycetes</taxon>
        <taxon>Propionibacteriales</taxon>
        <taxon>Actinopolymorphaceae</taxon>
        <taxon>Actinopolymorpha</taxon>
    </lineage>
</organism>
<dbReference type="PRINTS" id="PR00455">
    <property type="entry name" value="HTHTETR"/>
</dbReference>
<name>A0A1H1QI77_9ACTN</name>
<dbReference type="Proteomes" id="UP000198983">
    <property type="component" value="Chromosome I"/>
</dbReference>
<reference evidence="5 6" key="1">
    <citation type="submission" date="2016-10" db="EMBL/GenBank/DDBJ databases">
        <authorList>
            <person name="de Groot N.N."/>
        </authorList>
    </citation>
    <scope>NUCLEOTIDE SEQUENCE [LARGE SCALE GENOMIC DNA]</scope>
    <source>
        <strain evidence="5 6">DSM 22024</strain>
    </source>
</reference>
<dbReference type="InterPro" id="IPR001647">
    <property type="entry name" value="HTH_TetR"/>
</dbReference>
<dbReference type="Pfam" id="PF00440">
    <property type="entry name" value="TetR_N"/>
    <property type="match status" value="1"/>
</dbReference>
<feature type="domain" description="HTH tetR-type" evidence="4">
    <location>
        <begin position="5"/>
        <end position="65"/>
    </location>
</feature>
<evidence type="ECO:0000313" key="5">
    <source>
        <dbReference type="EMBL" id="SDS22609.1"/>
    </source>
</evidence>
<keyword evidence="1 2" id="KW-0238">DNA-binding</keyword>
<gene>
    <name evidence="5" type="ORF">SAMN04489717_2009</name>
</gene>
<dbReference type="SUPFAM" id="SSF46689">
    <property type="entry name" value="Homeodomain-like"/>
    <property type="match status" value="1"/>
</dbReference>
<dbReference type="PANTHER" id="PTHR30055:SF200">
    <property type="entry name" value="HTH-TYPE TRANSCRIPTIONAL REPRESSOR BDCR"/>
    <property type="match status" value="1"/>
</dbReference>